<dbReference type="EMBL" id="VSSQ01000340">
    <property type="protein sequence ID" value="MPL91808.1"/>
    <property type="molecule type" value="Genomic_DNA"/>
</dbReference>
<dbReference type="PANTHER" id="PTHR41771:SF1">
    <property type="entry name" value="MEMBRANE PROTEIN"/>
    <property type="match status" value="1"/>
</dbReference>
<feature type="transmembrane region" description="Helical" evidence="1">
    <location>
        <begin position="260"/>
        <end position="284"/>
    </location>
</feature>
<feature type="transmembrane region" description="Helical" evidence="1">
    <location>
        <begin position="304"/>
        <end position="327"/>
    </location>
</feature>
<feature type="transmembrane region" description="Helical" evidence="1">
    <location>
        <begin position="208"/>
        <end position="228"/>
    </location>
</feature>
<evidence type="ECO:0008006" key="3">
    <source>
        <dbReference type="Google" id="ProtNLM"/>
    </source>
</evidence>
<feature type="transmembrane region" description="Helical" evidence="1">
    <location>
        <begin position="234"/>
        <end position="253"/>
    </location>
</feature>
<dbReference type="InterPro" id="IPR012507">
    <property type="entry name" value="YibE_F"/>
</dbReference>
<feature type="transmembrane region" description="Helical" evidence="1">
    <location>
        <begin position="402"/>
        <end position="427"/>
    </location>
</feature>
<evidence type="ECO:0000256" key="1">
    <source>
        <dbReference type="SAM" id="Phobius"/>
    </source>
</evidence>
<dbReference type="AlphaFoldDB" id="A0A644VKE8"/>
<organism evidence="2">
    <name type="scientific">bioreactor metagenome</name>
    <dbReference type="NCBI Taxonomy" id="1076179"/>
    <lineage>
        <taxon>unclassified sequences</taxon>
        <taxon>metagenomes</taxon>
        <taxon>ecological metagenomes</taxon>
    </lineage>
</organism>
<comment type="caution">
    <text evidence="2">The sequence shown here is derived from an EMBL/GenBank/DDBJ whole genome shotgun (WGS) entry which is preliminary data.</text>
</comment>
<dbReference type="PANTHER" id="PTHR41771">
    <property type="entry name" value="MEMBRANE PROTEIN-RELATED"/>
    <property type="match status" value="1"/>
</dbReference>
<evidence type="ECO:0000313" key="2">
    <source>
        <dbReference type="EMBL" id="MPL91808.1"/>
    </source>
</evidence>
<sequence>MYAGRAEVREGYSPCGEGRETTIPDDGERFLLCRSGMGINADSRPLRRKTDLKKGKKRMKKIVSYLALSALLLFLLVWGVVAGTDWYVLSRWDAKDSSVIVIEDLLGKRADPASGEGGEWESEFVKLRILYRSGPRTGSREDVEIMQLADSRLTLLPGKEYLLLADMFEDGTVQFSVSDRYRVPAVVGFITFACGILVIIAGRSGFKALVGLFLSLLFLIGWFVPRIALGHPPVPFAILAVAAVSVATCFFVVRKRELRPIPVFGAVGGAAGASLTGWVMVSLWQLTGLESDSAALLASTSPDLSLRGLLLAAVMVGSIGAVLDVAVSVTSSMGELYEYDPSIPRRRLWKAGISVGRDVLGSMINTLILAYLGSSLPFVVLIATEGADFIGLLNDPHIAQEVLRSVAGTVGLLLTIPVTAAAGVWWISGRRRNSSVPDDGLAD</sequence>
<proteinExistence type="predicted"/>
<name>A0A644VKE8_9ZZZZ</name>
<gene>
    <name evidence="2" type="ORF">SDC9_37885</name>
</gene>
<protein>
    <recommendedName>
        <fullName evidence="3">YibE/F family protein</fullName>
    </recommendedName>
</protein>
<keyword evidence="1" id="KW-0472">Membrane</keyword>
<keyword evidence="1" id="KW-1133">Transmembrane helix</keyword>
<accession>A0A644VKE8</accession>
<feature type="transmembrane region" description="Helical" evidence="1">
    <location>
        <begin position="62"/>
        <end position="81"/>
    </location>
</feature>
<dbReference type="Pfam" id="PF07907">
    <property type="entry name" value="YibE_F"/>
    <property type="match status" value="1"/>
</dbReference>
<feature type="transmembrane region" description="Helical" evidence="1">
    <location>
        <begin position="359"/>
        <end position="382"/>
    </location>
</feature>
<reference evidence="2" key="1">
    <citation type="submission" date="2019-08" db="EMBL/GenBank/DDBJ databases">
        <authorList>
            <person name="Kucharzyk K."/>
            <person name="Murdoch R.W."/>
            <person name="Higgins S."/>
            <person name="Loffler F."/>
        </authorList>
    </citation>
    <scope>NUCLEOTIDE SEQUENCE</scope>
</reference>
<keyword evidence="1" id="KW-0812">Transmembrane</keyword>
<feature type="transmembrane region" description="Helical" evidence="1">
    <location>
        <begin position="181"/>
        <end position="201"/>
    </location>
</feature>